<protein>
    <submittedName>
        <fullName evidence="6">Uncharacterized protein</fullName>
    </submittedName>
</protein>
<dbReference type="InterPro" id="IPR029063">
    <property type="entry name" value="SAM-dependent_MTases_sf"/>
</dbReference>
<evidence type="ECO:0000256" key="4">
    <source>
        <dbReference type="ARBA" id="ARBA00022723"/>
    </source>
</evidence>
<dbReference type="AlphaFoldDB" id="R0H2C8"/>
<dbReference type="GO" id="GO:0046872">
    <property type="term" value="F:metal ion binding"/>
    <property type="evidence" value="ECO:0007669"/>
    <property type="project" value="UniProtKB-KW"/>
</dbReference>
<dbReference type="InterPro" id="IPR005299">
    <property type="entry name" value="MeTrfase_7"/>
</dbReference>
<dbReference type="Gene3D" id="3.40.50.150">
    <property type="entry name" value="Vaccinia Virus protein VP39"/>
    <property type="match status" value="1"/>
</dbReference>
<proteinExistence type="predicted"/>
<dbReference type="EMBL" id="KB870811">
    <property type="protein sequence ID" value="EOA18820.1"/>
    <property type="molecule type" value="Genomic_DNA"/>
</dbReference>
<keyword evidence="1" id="KW-0489">Methyltransferase</keyword>
<organism evidence="6 7">
    <name type="scientific">Capsella rubella</name>
    <dbReference type="NCBI Taxonomy" id="81985"/>
    <lineage>
        <taxon>Eukaryota</taxon>
        <taxon>Viridiplantae</taxon>
        <taxon>Streptophyta</taxon>
        <taxon>Embryophyta</taxon>
        <taxon>Tracheophyta</taxon>
        <taxon>Spermatophyta</taxon>
        <taxon>Magnoliopsida</taxon>
        <taxon>eudicotyledons</taxon>
        <taxon>Gunneridae</taxon>
        <taxon>Pentapetalae</taxon>
        <taxon>rosids</taxon>
        <taxon>malvids</taxon>
        <taxon>Brassicales</taxon>
        <taxon>Brassicaceae</taxon>
        <taxon>Camelineae</taxon>
        <taxon>Capsella</taxon>
    </lineage>
</organism>
<dbReference type="InterPro" id="IPR042086">
    <property type="entry name" value="MeTrfase_capping"/>
</dbReference>
<accession>R0H2C8</accession>
<keyword evidence="2" id="KW-0808">Transferase</keyword>
<dbReference type="GO" id="GO:0032259">
    <property type="term" value="P:methylation"/>
    <property type="evidence" value="ECO:0007669"/>
    <property type="project" value="UniProtKB-KW"/>
</dbReference>
<dbReference type="Pfam" id="PF03492">
    <property type="entry name" value="Methyltransf_7"/>
    <property type="match status" value="1"/>
</dbReference>
<dbReference type="eggNOG" id="ENOG502QUIN">
    <property type="taxonomic scope" value="Eukaryota"/>
</dbReference>
<dbReference type="KEGG" id="crb:17879668"/>
<evidence type="ECO:0000313" key="6">
    <source>
        <dbReference type="EMBL" id="EOA18820.1"/>
    </source>
</evidence>
<evidence type="ECO:0000256" key="1">
    <source>
        <dbReference type="ARBA" id="ARBA00022603"/>
    </source>
</evidence>
<evidence type="ECO:0000256" key="5">
    <source>
        <dbReference type="ARBA" id="ARBA00022842"/>
    </source>
</evidence>
<dbReference type="OrthoDB" id="1523883at2759"/>
<evidence type="ECO:0000313" key="7">
    <source>
        <dbReference type="Proteomes" id="UP000029121"/>
    </source>
</evidence>
<keyword evidence="4" id="KW-0479">Metal-binding</keyword>
<dbReference type="GO" id="GO:0008168">
    <property type="term" value="F:methyltransferase activity"/>
    <property type="evidence" value="ECO:0007669"/>
    <property type="project" value="UniProtKB-KW"/>
</dbReference>
<dbReference type="Proteomes" id="UP000029121">
    <property type="component" value="Unassembled WGS sequence"/>
</dbReference>
<evidence type="ECO:0000256" key="3">
    <source>
        <dbReference type="ARBA" id="ARBA00022691"/>
    </source>
</evidence>
<reference evidence="7" key="1">
    <citation type="journal article" date="2013" name="Nat. Genet.">
        <title>The Capsella rubella genome and the genomic consequences of rapid mating system evolution.</title>
        <authorList>
            <person name="Slotte T."/>
            <person name="Hazzouri K.M."/>
            <person name="Agren J.A."/>
            <person name="Koenig D."/>
            <person name="Maumus F."/>
            <person name="Guo Y.L."/>
            <person name="Steige K."/>
            <person name="Platts A.E."/>
            <person name="Escobar J.S."/>
            <person name="Newman L.K."/>
            <person name="Wang W."/>
            <person name="Mandakova T."/>
            <person name="Vello E."/>
            <person name="Smith L.M."/>
            <person name="Henz S.R."/>
            <person name="Steffen J."/>
            <person name="Takuno S."/>
            <person name="Brandvain Y."/>
            <person name="Coop G."/>
            <person name="Andolfatto P."/>
            <person name="Hu T.T."/>
            <person name="Blanchette M."/>
            <person name="Clark R.M."/>
            <person name="Quesneville H."/>
            <person name="Nordborg M."/>
            <person name="Gaut B.S."/>
            <person name="Lysak M.A."/>
            <person name="Jenkins J."/>
            <person name="Grimwood J."/>
            <person name="Chapman J."/>
            <person name="Prochnik S."/>
            <person name="Shu S."/>
            <person name="Rokhsar D."/>
            <person name="Schmutz J."/>
            <person name="Weigel D."/>
            <person name="Wright S.I."/>
        </authorList>
    </citation>
    <scope>NUCLEOTIDE SEQUENCE [LARGE SCALE GENOMIC DNA]</scope>
    <source>
        <strain evidence="7">cv. Monte Gargano</strain>
    </source>
</reference>
<evidence type="ECO:0000256" key="2">
    <source>
        <dbReference type="ARBA" id="ARBA00022679"/>
    </source>
</evidence>
<dbReference type="PANTHER" id="PTHR31009">
    <property type="entry name" value="S-ADENOSYL-L-METHIONINE:CARBOXYL METHYLTRANSFERASE FAMILY PROTEIN"/>
    <property type="match status" value="1"/>
</dbReference>
<keyword evidence="3" id="KW-0949">S-adenosyl-L-methionine</keyword>
<keyword evidence="5" id="KW-0460">Magnesium</keyword>
<keyword evidence="7" id="KW-1185">Reference proteome</keyword>
<name>R0H2C8_9BRAS</name>
<gene>
    <name evidence="6" type="ORF">CARUB_v10007434mg</name>
</gene>
<sequence>MSTSSQSSYPMSGGEDQHSYIHNSSYQKAVIDGFEEKARQNILEKFDLLNLNPHLSTFRIVDFGCSIGPNTFHAVQNIIDTVKLKHLKESQENSLVPLEFQVCFNDQPNNDFNTLFRTLPSSFGQEYLSMGVPGSFYGRVLPRNSIHIGYTSYTTHWLSKVPEHVCDKKSSAWNRSYIHCNYLIEEVTNAYKIQFTKDMSLFLEARAEELVPGGLMIVLGECFPDDVAMYETWSGIVLDTIGDCLLDMATSGATTQEKIDLFSMPVYFPQYSELKRAIEQNKNFTIEMMETTSHPLEDKQLTNDFIVSMFRAFLSSIIETHFGDGVVNELFYRLDKKLSKYPIDFDKCKKKMVYYIVLKRK</sequence>
<dbReference type="Gene3D" id="1.10.1200.270">
    <property type="entry name" value="Methyltransferase, alpha-helical capping domain"/>
    <property type="match status" value="1"/>
</dbReference>
<dbReference type="SUPFAM" id="SSF53335">
    <property type="entry name" value="S-adenosyl-L-methionine-dependent methyltransferases"/>
    <property type="match status" value="1"/>
</dbReference>